<gene>
    <name evidence="2" type="ORF">WG66_13616</name>
</gene>
<dbReference type="EMBL" id="LATX01002134">
    <property type="protein sequence ID" value="KTB33805.1"/>
    <property type="molecule type" value="Genomic_DNA"/>
</dbReference>
<organism evidence="2 3">
    <name type="scientific">Moniliophthora roreri</name>
    <name type="common">Frosty pod rot fungus</name>
    <name type="synonym">Monilia roreri</name>
    <dbReference type="NCBI Taxonomy" id="221103"/>
    <lineage>
        <taxon>Eukaryota</taxon>
        <taxon>Fungi</taxon>
        <taxon>Dikarya</taxon>
        <taxon>Basidiomycota</taxon>
        <taxon>Agaricomycotina</taxon>
        <taxon>Agaricomycetes</taxon>
        <taxon>Agaricomycetidae</taxon>
        <taxon>Agaricales</taxon>
        <taxon>Marasmiineae</taxon>
        <taxon>Marasmiaceae</taxon>
        <taxon>Moniliophthora</taxon>
    </lineage>
</organism>
<dbReference type="Proteomes" id="UP000054988">
    <property type="component" value="Unassembled WGS sequence"/>
</dbReference>
<comment type="caution">
    <text evidence="2">The sequence shown here is derived from an EMBL/GenBank/DDBJ whole genome shotgun (WGS) entry which is preliminary data.</text>
</comment>
<feature type="region of interest" description="Disordered" evidence="1">
    <location>
        <begin position="106"/>
        <end position="134"/>
    </location>
</feature>
<reference evidence="2 3" key="1">
    <citation type="submission" date="2015-12" db="EMBL/GenBank/DDBJ databases">
        <title>Draft genome sequence of Moniliophthora roreri, the causal agent of frosty pod rot of cacao.</title>
        <authorList>
            <person name="Aime M.C."/>
            <person name="Diaz-Valderrama J.R."/>
            <person name="Kijpornyongpan T."/>
            <person name="Phillips-Mora W."/>
        </authorList>
    </citation>
    <scope>NUCLEOTIDE SEQUENCE [LARGE SCALE GENOMIC DNA]</scope>
    <source>
        <strain evidence="2 3">MCA 2952</strain>
    </source>
</reference>
<accession>A0A0W0FBU6</accession>
<proteinExistence type="predicted"/>
<evidence type="ECO:0000313" key="2">
    <source>
        <dbReference type="EMBL" id="KTB33805.1"/>
    </source>
</evidence>
<name>A0A0W0FBU6_MONRR</name>
<sequence length="134" mass="14559">MVDHTSTAVAIVGESVPEMGPLNGVGTALMKSVELTKTVKGSSRYTKDMSEDDAVAIRKSVQALESTFEGALVELQTTHNPNRDAFRMFLVNNVVAIRFEASRGYFSRQTDSKHPDDSAVSAASPQEKLYVHPS</sequence>
<evidence type="ECO:0000256" key="1">
    <source>
        <dbReference type="SAM" id="MobiDB-lite"/>
    </source>
</evidence>
<dbReference type="AlphaFoldDB" id="A0A0W0FBU6"/>
<protein>
    <submittedName>
        <fullName evidence="2">Uncharacterized protein</fullName>
    </submittedName>
</protein>
<evidence type="ECO:0000313" key="3">
    <source>
        <dbReference type="Proteomes" id="UP000054988"/>
    </source>
</evidence>